<evidence type="ECO:0000313" key="7">
    <source>
        <dbReference type="EMBL" id="WTS11941.1"/>
    </source>
</evidence>
<evidence type="ECO:0000256" key="1">
    <source>
        <dbReference type="ARBA" id="ARBA00004651"/>
    </source>
</evidence>
<feature type="transmembrane region" description="Helical" evidence="5">
    <location>
        <begin position="12"/>
        <end position="35"/>
    </location>
</feature>
<proteinExistence type="predicted"/>
<dbReference type="AlphaFoldDB" id="A0AAU1U237"/>
<feature type="domain" description="Major facilitator superfamily (MFS) profile" evidence="6">
    <location>
        <begin position="10"/>
        <end position="393"/>
    </location>
</feature>
<organism evidence="7">
    <name type="scientific">Streptomyces sp. NBC_00119</name>
    <dbReference type="NCBI Taxonomy" id="2975659"/>
    <lineage>
        <taxon>Bacteria</taxon>
        <taxon>Bacillati</taxon>
        <taxon>Actinomycetota</taxon>
        <taxon>Actinomycetes</taxon>
        <taxon>Kitasatosporales</taxon>
        <taxon>Streptomycetaceae</taxon>
        <taxon>Streptomyces</taxon>
    </lineage>
</organism>
<feature type="transmembrane region" description="Helical" evidence="5">
    <location>
        <begin position="47"/>
        <end position="64"/>
    </location>
</feature>
<accession>A0AAU1U237</accession>
<dbReference type="InterPro" id="IPR036259">
    <property type="entry name" value="MFS_trans_sf"/>
</dbReference>
<dbReference type="SUPFAM" id="SSF103473">
    <property type="entry name" value="MFS general substrate transporter"/>
    <property type="match status" value="1"/>
</dbReference>
<evidence type="ECO:0000256" key="2">
    <source>
        <dbReference type="ARBA" id="ARBA00022692"/>
    </source>
</evidence>
<dbReference type="PANTHER" id="PTHR23508">
    <property type="entry name" value="CARBOXYLIC ACID TRANSPORTER PROTEIN HOMOLOG"/>
    <property type="match status" value="1"/>
</dbReference>
<keyword evidence="3 5" id="KW-1133">Transmembrane helix</keyword>
<feature type="transmembrane region" description="Helical" evidence="5">
    <location>
        <begin position="367"/>
        <end position="388"/>
    </location>
</feature>
<keyword evidence="4 5" id="KW-0472">Membrane</keyword>
<name>A0AAU1U237_9ACTN</name>
<evidence type="ECO:0000256" key="5">
    <source>
        <dbReference type="SAM" id="Phobius"/>
    </source>
</evidence>
<feature type="transmembrane region" description="Helical" evidence="5">
    <location>
        <begin position="281"/>
        <end position="298"/>
    </location>
</feature>
<dbReference type="InterPro" id="IPR011701">
    <property type="entry name" value="MFS"/>
</dbReference>
<dbReference type="PANTHER" id="PTHR23508:SF10">
    <property type="entry name" value="CARBOXYLIC ACID TRANSPORTER PROTEIN HOMOLOG"/>
    <property type="match status" value="1"/>
</dbReference>
<feature type="transmembrane region" description="Helical" evidence="5">
    <location>
        <begin position="252"/>
        <end position="274"/>
    </location>
</feature>
<feature type="transmembrane region" description="Helical" evidence="5">
    <location>
        <begin position="304"/>
        <end position="328"/>
    </location>
</feature>
<evidence type="ECO:0000256" key="4">
    <source>
        <dbReference type="ARBA" id="ARBA00023136"/>
    </source>
</evidence>
<dbReference type="Pfam" id="PF07690">
    <property type="entry name" value="MFS_1"/>
    <property type="match status" value="1"/>
</dbReference>
<dbReference type="PROSITE" id="PS00216">
    <property type="entry name" value="SUGAR_TRANSPORT_1"/>
    <property type="match status" value="1"/>
</dbReference>
<gene>
    <name evidence="7" type="ORF">OHU69_13410</name>
</gene>
<dbReference type="InterPro" id="IPR020846">
    <property type="entry name" value="MFS_dom"/>
</dbReference>
<dbReference type="Gene3D" id="1.20.1250.20">
    <property type="entry name" value="MFS general substrate transporter like domains"/>
    <property type="match status" value="1"/>
</dbReference>
<keyword evidence="2 5" id="KW-0812">Transmembrane</keyword>
<feature type="transmembrane region" description="Helical" evidence="5">
    <location>
        <begin position="76"/>
        <end position="95"/>
    </location>
</feature>
<protein>
    <submittedName>
        <fullName evidence="7">MFS transporter</fullName>
    </submittedName>
</protein>
<dbReference type="InterPro" id="IPR005829">
    <property type="entry name" value="Sugar_transporter_CS"/>
</dbReference>
<feature type="transmembrane region" description="Helical" evidence="5">
    <location>
        <begin position="162"/>
        <end position="182"/>
    </location>
</feature>
<evidence type="ECO:0000256" key="3">
    <source>
        <dbReference type="ARBA" id="ARBA00022989"/>
    </source>
</evidence>
<dbReference type="GO" id="GO:0005886">
    <property type="term" value="C:plasma membrane"/>
    <property type="evidence" value="ECO:0007669"/>
    <property type="project" value="UniProtKB-SubCell"/>
</dbReference>
<dbReference type="GO" id="GO:0046943">
    <property type="term" value="F:carboxylic acid transmembrane transporter activity"/>
    <property type="evidence" value="ECO:0007669"/>
    <property type="project" value="TreeGrafter"/>
</dbReference>
<dbReference type="PROSITE" id="PS50850">
    <property type="entry name" value="MFS"/>
    <property type="match status" value="1"/>
</dbReference>
<dbReference type="EMBL" id="CP108195">
    <property type="protein sequence ID" value="WTS11941.1"/>
    <property type="molecule type" value="Genomic_DNA"/>
</dbReference>
<feature type="transmembrane region" description="Helical" evidence="5">
    <location>
        <begin position="211"/>
        <end position="232"/>
    </location>
</feature>
<evidence type="ECO:0000259" key="6">
    <source>
        <dbReference type="PROSITE" id="PS50850"/>
    </source>
</evidence>
<feature type="transmembrane region" description="Helical" evidence="5">
    <location>
        <begin position="135"/>
        <end position="156"/>
    </location>
</feature>
<reference evidence="7" key="1">
    <citation type="submission" date="2022-10" db="EMBL/GenBank/DDBJ databases">
        <title>The complete genomes of actinobacterial strains from the NBC collection.</title>
        <authorList>
            <person name="Joergensen T.S."/>
            <person name="Alvarez Arevalo M."/>
            <person name="Sterndorff E.B."/>
            <person name="Faurdal D."/>
            <person name="Vuksanovic O."/>
            <person name="Mourched A.-S."/>
            <person name="Charusanti P."/>
            <person name="Shaw S."/>
            <person name="Blin K."/>
            <person name="Weber T."/>
        </authorList>
    </citation>
    <scope>NUCLEOTIDE SEQUENCE</scope>
    <source>
        <strain evidence="7">NBC_00119</strain>
    </source>
</reference>
<feature type="transmembrane region" description="Helical" evidence="5">
    <location>
        <begin position="340"/>
        <end position="361"/>
    </location>
</feature>
<dbReference type="PROSITE" id="PS00217">
    <property type="entry name" value="SUGAR_TRANSPORT_2"/>
    <property type="match status" value="1"/>
</dbReference>
<feature type="transmembrane region" description="Helical" evidence="5">
    <location>
        <begin position="101"/>
        <end position="123"/>
    </location>
</feature>
<comment type="subcellular location">
    <subcellularLocation>
        <location evidence="1">Cell membrane</location>
        <topology evidence="1">Multi-pass membrane protein</topology>
    </subcellularLocation>
</comment>
<sequence length="408" mass="42438">MSSTSERWTVLGGSFLAYMFDALELAILALALPHIREDLGLSLAEGGLLATATLIGIGVSSITLGRIADRYGRKRALMMSLAVFGMFTTAIAAAPGFWTILLLRFLSGLGLGGVWSAVSAYVVETWPQRLRGRATCFALSSSPVGGLLAAVLAPALLPDWRMLFFVSGLGAVLPLLVVGFAFDESKEWIAHRRLPVRAAEKGGPRQVFDRALLRVTLFGTLLATFALIGWWGTSTWLPTFLGADHGLSVSEIATFMIVLNLGNFAGCNVFGYLADRHGHRRVVATALLGSGVLLAVTVTQSPGALLLGSVAAFGICTSFFGLFGGYLAGLFPTEVRATGAGLCFNVGRGVSACAPFLLGSLASAGSLGTGLLVCAGFFLLAATTLIGLPPTAVTRAVAPRVAPARGGT</sequence>